<dbReference type="AlphaFoldDB" id="A0A183KUM8"/>
<evidence type="ECO:0000313" key="3">
    <source>
        <dbReference type="WBParaSite" id="SCUD_0001877301-mRNA-1"/>
    </source>
</evidence>
<evidence type="ECO:0000313" key="1">
    <source>
        <dbReference type="EMBL" id="VDP66941.1"/>
    </source>
</evidence>
<gene>
    <name evidence="1" type="ORF">SCUD_LOCUS18770</name>
</gene>
<organism evidence="3">
    <name type="scientific">Schistosoma curassoni</name>
    <dbReference type="NCBI Taxonomy" id="6186"/>
    <lineage>
        <taxon>Eukaryota</taxon>
        <taxon>Metazoa</taxon>
        <taxon>Spiralia</taxon>
        <taxon>Lophotrochozoa</taxon>
        <taxon>Platyhelminthes</taxon>
        <taxon>Trematoda</taxon>
        <taxon>Digenea</taxon>
        <taxon>Strigeidida</taxon>
        <taxon>Schistosomatoidea</taxon>
        <taxon>Schistosomatidae</taxon>
        <taxon>Schistosoma</taxon>
    </lineage>
</organism>
<dbReference type="EMBL" id="UZAK01041501">
    <property type="protein sequence ID" value="VDP66941.1"/>
    <property type="molecule type" value="Genomic_DNA"/>
</dbReference>
<dbReference type="Proteomes" id="UP000279833">
    <property type="component" value="Unassembled WGS sequence"/>
</dbReference>
<dbReference type="STRING" id="6186.A0A183KUM8"/>
<keyword evidence="2" id="KW-1185">Reference proteome</keyword>
<evidence type="ECO:0000313" key="2">
    <source>
        <dbReference type="Proteomes" id="UP000279833"/>
    </source>
</evidence>
<accession>A0A183KUM8</accession>
<sequence>METTGCGTGAKMPQTFSDHIFKGLNSKLGQDVRCTLKHLVPVPKNDSERVVTWYEDDVICPIHHTYKYVGKKLELPEHGPSFDPWRRARKPGLQHPCRALPLSHDSSSKATSKERNSSCVLNRKAIELSPWSLWSVLTMDSDYVTSSLAPTELITCAHISSDASRHERMSLLAKGSLRA</sequence>
<proteinExistence type="predicted"/>
<name>A0A183KUM8_9TREM</name>
<reference evidence="1 2" key="2">
    <citation type="submission" date="2018-11" db="EMBL/GenBank/DDBJ databases">
        <authorList>
            <consortium name="Pathogen Informatics"/>
        </authorList>
    </citation>
    <scope>NUCLEOTIDE SEQUENCE [LARGE SCALE GENOMIC DNA]</scope>
    <source>
        <strain evidence="1">Dakar</strain>
        <strain evidence="2">Dakar, Senegal</strain>
    </source>
</reference>
<reference evidence="3" key="1">
    <citation type="submission" date="2016-06" db="UniProtKB">
        <authorList>
            <consortium name="WormBaseParasite"/>
        </authorList>
    </citation>
    <scope>IDENTIFICATION</scope>
</reference>
<dbReference type="WBParaSite" id="SCUD_0001877301-mRNA-1">
    <property type="protein sequence ID" value="SCUD_0001877301-mRNA-1"/>
    <property type="gene ID" value="SCUD_0001877301"/>
</dbReference>
<protein>
    <submittedName>
        <fullName evidence="1 3">Uncharacterized protein</fullName>
    </submittedName>
</protein>